<reference evidence="16 17" key="1">
    <citation type="submission" date="2020-08" db="EMBL/GenBank/DDBJ databases">
        <title>Genome sequence of Thermomonas carbonis KCTC 42013T.</title>
        <authorList>
            <person name="Hyun D.-W."/>
            <person name="Bae J.-W."/>
        </authorList>
    </citation>
    <scope>NUCLEOTIDE SEQUENCE [LARGE SCALE GENOMIC DNA]</scope>
    <source>
        <strain evidence="16 17">KCTC 42013</strain>
    </source>
</reference>
<comment type="subcellular location">
    <subcellularLocation>
        <location evidence="3">Membrane</location>
        <topology evidence="3">Multi-pass membrane protein</topology>
    </subcellularLocation>
</comment>
<evidence type="ECO:0000256" key="3">
    <source>
        <dbReference type="ARBA" id="ARBA00004141"/>
    </source>
</evidence>
<evidence type="ECO:0000256" key="8">
    <source>
        <dbReference type="ARBA" id="ARBA00022617"/>
    </source>
</evidence>
<evidence type="ECO:0000313" key="16">
    <source>
        <dbReference type="EMBL" id="QNN69226.1"/>
    </source>
</evidence>
<gene>
    <name evidence="16" type="primary">sdhD</name>
    <name evidence="16" type="ORF">H9L16_11095</name>
</gene>
<keyword evidence="17" id="KW-1185">Reference proteome</keyword>
<dbReference type="GO" id="GO:0046872">
    <property type="term" value="F:metal ion binding"/>
    <property type="evidence" value="ECO:0007669"/>
    <property type="project" value="UniProtKB-KW"/>
</dbReference>
<dbReference type="Proteomes" id="UP000515804">
    <property type="component" value="Chromosome"/>
</dbReference>
<keyword evidence="12 15" id="KW-1133">Transmembrane helix</keyword>
<feature type="transmembrane region" description="Helical" evidence="15">
    <location>
        <begin position="72"/>
        <end position="92"/>
    </location>
</feature>
<keyword evidence="7" id="KW-0816">Tricarboxylic acid cycle</keyword>
<evidence type="ECO:0000256" key="15">
    <source>
        <dbReference type="SAM" id="Phobius"/>
    </source>
</evidence>
<evidence type="ECO:0000256" key="1">
    <source>
        <dbReference type="ARBA" id="ARBA00001971"/>
    </source>
</evidence>
<dbReference type="InterPro" id="IPR014312">
    <property type="entry name" value="Succ_DH_anchor"/>
</dbReference>
<feature type="transmembrane region" description="Helical" evidence="15">
    <location>
        <begin position="104"/>
        <end position="129"/>
    </location>
</feature>
<evidence type="ECO:0000256" key="9">
    <source>
        <dbReference type="ARBA" id="ARBA00022692"/>
    </source>
</evidence>
<keyword evidence="11" id="KW-0249">Electron transport</keyword>
<evidence type="ECO:0000256" key="10">
    <source>
        <dbReference type="ARBA" id="ARBA00022723"/>
    </source>
</evidence>
<dbReference type="CDD" id="cd03495">
    <property type="entry name" value="SQR_TypeC_SdhD_like"/>
    <property type="match status" value="1"/>
</dbReference>
<evidence type="ECO:0000256" key="4">
    <source>
        <dbReference type="ARBA" id="ARBA00005163"/>
    </source>
</evidence>
<keyword evidence="10" id="KW-0479">Metal-binding</keyword>
<dbReference type="Pfam" id="PF01127">
    <property type="entry name" value="Sdh_cyt"/>
    <property type="match status" value="1"/>
</dbReference>
<evidence type="ECO:0000256" key="13">
    <source>
        <dbReference type="ARBA" id="ARBA00023004"/>
    </source>
</evidence>
<protein>
    <recommendedName>
        <fullName evidence="5">Succinate dehydrogenase hydrophobic membrane anchor subunit</fullName>
    </recommendedName>
</protein>
<dbReference type="EMBL" id="CP060719">
    <property type="protein sequence ID" value="QNN69226.1"/>
    <property type="molecule type" value="Genomic_DNA"/>
</dbReference>
<dbReference type="InterPro" id="IPR034804">
    <property type="entry name" value="SQR/QFR_C/D"/>
</dbReference>
<dbReference type="Gene3D" id="1.20.1300.10">
    <property type="entry name" value="Fumarate reductase/succinate dehydrogenase, transmembrane subunit"/>
    <property type="match status" value="1"/>
</dbReference>
<proteinExistence type="predicted"/>
<keyword evidence="9 15" id="KW-0812">Transmembrane</keyword>
<accession>A0A7G9SN01</accession>
<dbReference type="KEGG" id="tcn:H9L16_11095"/>
<keyword evidence="14 15" id="KW-0472">Membrane</keyword>
<comment type="function">
    <text evidence="2">Membrane-anchoring subunit of succinate dehydrogenase (SDH).</text>
</comment>
<keyword evidence="8" id="KW-0349">Heme</keyword>
<name>A0A7G9SN01_9GAMM</name>
<evidence type="ECO:0000256" key="14">
    <source>
        <dbReference type="ARBA" id="ARBA00023136"/>
    </source>
</evidence>
<evidence type="ECO:0000313" key="17">
    <source>
        <dbReference type="Proteomes" id="UP000515804"/>
    </source>
</evidence>
<dbReference type="AlphaFoldDB" id="A0A7G9SN01"/>
<keyword evidence="6" id="KW-0813">Transport</keyword>
<comment type="pathway">
    <text evidence="4">Carbohydrate metabolism; tricarboxylic acid cycle.</text>
</comment>
<feature type="transmembrane region" description="Helical" evidence="15">
    <location>
        <begin position="33"/>
        <end position="52"/>
    </location>
</feature>
<evidence type="ECO:0000256" key="7">
    <source>
        <dbReference type="ARBA" id="ARBA00022532"/>
    </source>
</evidence>
<comment type="cofactor">
    <cofactor evidence="1">
        <name>heme</name>
        <dbReference type="ChEBI" id="CHEBI:30413"/>
    </cofactor>
</comment>
<dbReference type="NCBIfam" id="TIGR02968">
    <property type="entry name" value="succ_dehyd_anc"/>
    <property type="match status" value="1"/>
</dbReference>
<sequence>MSTHGKDLRTPLKRAVGLGSAKDGTGHFMLQRITAIALVLAGAWLIGLLLSLNNTDYVFVRATVADPLNATVLVTFLIAACWHAKLGLQVVIEDYVHAPLLAGLAHLANIFTCALLAIAGVLAVLRIAALGV</sequence>
<dbReference type="GO" id="GO:0006099">
    <property type="term" value="P:tricarboxylic acid cycle"/>
    <property type="evidence" value="ECO:0007669"/>
    <property type="project" value="UniProtKB-UniPathway"/>
</dbReference>
<evidence type="ECO:0000256" key="5">
    <source>
        <dbReference type="ARBA" id="ARBA00019425"/>
    </source>
</evidence>
<evidence type="ECO:0000256" key="11">
    <source>
        <dbReference type="ARBA" id="ARBA00022982"/>
    </source>
</evidence>
<dbReference type="RefSeq" id="WP_187551749.1">
    <property type="nucleotide sequence ID" value="NZ_BMZL01000002.1"/>
</dbReference>
<keyword evidence="13" id="KW-0408">Iron</keyword>
<dbReference type="GO" id="GO:0016020">
    <property type="term" value="C:membrane"/>
    <property type="evidence" value="ECO:0007669"/>
    <property type="project" value="UniProtKB-SubCell"/>
</dbReference>
<evidence type="ECO:0000256" key="2">
    <source>
        <dbReference type="ARBA" id="ARBA00004050"/>
    </source>
</evidence>
<evidence type="ECO:0000256" key="12">
    <source>
        <dbReference type="ARBA" id="ARBA00022989"/>
    </source>
</evidence>
<dbReference type="SUPFAM" id="SSF81343">
    <property type="entry name" value="Fumarate reductase respiratory complex transmembrane subunits"/>
    <property type="match status" value="1"/>
</dbReference>
<organism evidence="16 17">
    <name type="scientific">Thermomonas carbonis</name>
    <dbReference type="NCBI Taxonomy" id="1463158"/>
    <lineage>
        <taxon>Bacteria</taxon>
        <taxon>Pseudomonadati</taxon>
        <taxon>Pseudomonadota</taxon>
        <taxon>Gammaproteobacteria</taxon>
        <taxon>Lysobacterales</taxon>
        <taxon>Lysobacteraceae</taxon>
        <taxon>Thermomonas</taxon>
    </lineage>
</organism>
<dbReference type="GO" id="GO:0020037">
    <property type="term" value="F:heme binding"/>
    <property type="evidence" value="ECO:0007669"/>
    <property type="project" value="InterPro"/>
</dbReference>
<dbReference type="UniPathway" id="UPA00223"/>
<dbReference type="InterPro" id="IPR000701">
    <property type="entry name" value="SuccDH_FuR_B_TM-su"/>
</dbReference>
<evidence type="ECO:0000256" key="6">
    <source>
        <dbReference type="ARBA" id="ARBA00022448"/>
    </source>
</evidence>